<keyword evidence="11 12" id="KW-0472">Membrane</keyword>
<evidence type="ECO:0000256" key="11">
    <source>
        <dbReference type="ARBA" id="ARBA00023136"/>
    </source>
</evidence>
<dbReference type="GO" id="GO:0006508">
    <property type="term" value="P:proteolysis"/>
    <property type="evidence" value="ECO:0007669"/>
    <property type="project" value="UniProtKB-KW"/>
</dbReference>
<keyword evidence="6" id="KW-0479">Metal-binding</keyword>
<feature type="transmembrane region" description="Helical" evidence="12">
    <location>
        <begin position="36"/>
        <end position="54"/>
    </location>
</feature>
<evidence type="ECO:0000256" key="2">
    <source>
        <dbReference type="ARBA" id="ARBA00004651"/>
    </source>
</evidence>
<keyword evidence="10" id="KW-0482">Metalloprotease</keyword>
<evidence type="ECO:0000256" key="6">
    <source>
        <dbReference type="ARBA" id="ARBA00022723"/>
    </source>
</evidence>
<evidence type="ECO:0000256" key="3">
    <source>
        <dbReference type="ARBA" id="ARBA00022475"/>
    </source>
</evidence>
<feature type="transmembrane region" description="Helical" evidence="12">
    <location>
        <begin position="303"/>
        <end position="320"/>
    </location>
</feature>
<proteinExistence type="predicted"/>
<dbReference type="CDD" id="cd07329">
    <property type="entry name" value="M56_like"/>
    <property type="match status" value="1"/>
</dbReference>
<dbReference type="GO" id="GO:0004222">
    <property type="term" value="F:metalloendopeptidase activity"/>
    <property type="evidence" value="ECO:0007669"/>
    <property type="project" value="InterPro"/>
</dbReference>
<keyword evidence="4" id="KW-0645">Protease</keyword>
<name>A0A7U9P753_GEOTM</name>
<dbReference type="InterPro" id="IPR001915">
    <property type="entry name" value="Peptidase_M48"/>
</dbReference>
<gene>
    <name evidence="15" type="ORF">T260_08585</name>
</gene>
<reference evidence="15 16" key="1">
    <citation type="journal article" date="2014" name="Genome Announc.">
        <title>Draft Genome Sequence of Geobacillus thermopakistaniensis Strain MAS1.</title>
        <authorList>
            <person name="Siddiqui M.A."/>
            <person name="Rashid N."/>
            <person name="Ayyampalayam S."/>
            <person name="Whitman W.B."/>
        </authorList>
    </citation>
    <scope>NUCLEOTIDE SEQUENCE [LARGE SCALE GENOMIC DNA]</scope>
    <source>
        <strain evidence="15 16">MAS1</strain>
    </source>
</reference>
<comment type="caution">
    <text evidence="15">The sequence shown here is derived from an EMBL/GenBank/DDBJ whole genome shotgun (WGS) entry which is preliminary data.</text>
</comment>
<feature type="transmembrane region" description="Helical" evidence="12">
    <location>
        <begin position="413"/>
        <end position="430"/>
    </location>
</feature>
<dbReference type="PANTHER" id="PTHR43221:SF1">
    <property type="entry name" value="PROTEASE HTPX"/>
    <property type="match status" value="1"/>
</dbReference>
<feature type="transmembrane region" description="Helical" evidence="12">
    <location>
        <begin position="12"/>
        <end position="29"/>
    </location>
</feature>
<feature type="transmembrane region" description="Helical" evidence="12">
    <location>
        <begin position="112"/>
        <end position="132"/>
    </location>
</feature>
<dbReference type="Pfam" id="PF01435">
    <property type="entry name" value="Peptidase_M48"/>
    <property type="match status" value="1"/>
</dbReference>
<dbReference type="Pfam" id="PF23492">
    <property type="entry name" value="bPH_9"/>
    <property type="match status" value="1"/>
</dbReference>
<keyword evidence="16" id="KW-1185">Reference proteome</keyword>
<comment type="cofactor">
    <cofactor evidence="1">
        <name>Zn(2+)</name>
        <dbReference type="ChEBI" id="CHEBI:29105"/>
    </cofactor>
</comment>
<feature type="transmembrane region" description="Helical" evidence="12">
    <location>
        <begin position="138"/>
        <end position="155"/>
    </location>
</feature>
<dbReference type="InterPro" id="IPR056388">
    <property type="entry name" value="PH_YxkI"/>
</dbReference>
<evidence type="ECO:0000256" key="5">
    <source>
        <dbReference type="ARBA" id="ARBA00022692"/>
    </source>
</evidence>
<evidence type="ECO:0000256" key="9">
    <source>
        <dbReference type="ARBA" id="ARBA00022989"/>
    </source>
</evidence>
<organism evidence="15 16">
    <name type="scientific">Geobacillus thermopakistaniensis (strain MAS1)</name>
    <dbReference type="NCBI Taxonomy" id="1408282"/>
    <lineage>
        <taxon>Bacteria</taxon>
        <taxon>Bacillati</taxon>
        <taxon>Bacillota</taxon>
        <taxon>Bacilli</taxon>
        <taxon>Bacillales</taxon>
        <taxon>Anoxybacillaceae</taxon>
        <taxon>Geobacillus</taxon>
    </lineage>
</organism>
<evidence type="ECO:0000256" key="12">
    <source>
        <dbReference type="SAM" id="Phobius"/>
    </source>
</evidence>
<dbReference type="GO" id="GO:0046872">
    <property type="term" value="F:metal ion binding"/>
    <property type="evidence" value="ECO:0007669"/>
    <property type="project" value="UniProtKB-KW"/>
</dbReference>
<evidence type="ECO:0000313" key="16">
    <source>
        <dbReference type="Proteomes" id="UP000018339"/>
    </source>
</evidence>
<evidence type="ECO:0000256" key="4">
    <source>
        <dbReference type="ARBA" id="ARBA00022670"/>
    </source>
</evidence>
<evidence type="ECO:0000259" key="14">
    <source>
        <dbReference type="Pfam" id="PF23492"/>
    </source>
</evidence>
<feature type="transmembrane region" description="Helical" evidence="12">
    <location>
        <begin position="442"/>
        <end position="459"/>
    </location>
</feature>
<keyword evidence="3" id="KW-1003">Cell membrane</keyword>
<comment type="subcellular location">
    <subcellularLocation>
        <location evidence="2">Cell membrane</location>
        <topology evidence="2">Multi-pass membrane protein</topology>
    </subcellularLocation>
</comment>
<dbReference type="AlphaFoldDB" id="A0A7U9P753"/>
<sequence length="591" mass="67150">MFIGEEASVSDWGMIVSFLLGFSFQWVAKKLEKWNAALYGRLFAALIGAVWAWCGFVQGGLLQSVSMLGAFWLSYEVIPLPKRNRVPTYDIIAELQAKGAKEIVVPREKKRALLDIGFSALFIGIAIPYFWIGSPSPVVELFLLYGFLSMAAGLFKRMALFRSLHLFYDQNDHALYLISSVEAKRYPLDQCVDIQVHTAPDILQLFHLFHLFSPHADYTVNMGKTWKLSFDGERVYLNPGSLASMNILPKPLSSQREIHIQPFYHPSNWKRLLGKAYFSAAVKGVGAYAALLALLAYWKIDSITMIAAILFFWTINLFISDRVLKIALDMKPVTNPPIQHIIRTICARAGLPHLAVYTTESSDYNGFAAGPYIGRSLIALTSETLKLPHDALAGVIAHEAVHVKKRDVLTAQLLQFAFIMVISSIIAGVYEAAAHWLETHRAATFLIGWTLIVLLYPAFRSWLVQWMEVRADHLGATLLDGGNDQMANALAILSKNQDQAIEQAHSYHIDAKEKDDEEEDAFAEDGSFTFEREDWFSRFSKFQLSPHPPMYWRIHSLRTTETGWSTQKLRLWWRDCWRESLPDFVKEWLHI</sequence>
<accession>A0A7U9P753</accession>
<keyword evidence="9 12" id="KW-1133">Transmembrane helix</keyword>
<dbReference type="PANTHER" id="PTHR43221">
    <property type="entry name" value="PROTEASE HTPX"/>
    <property type="match status" value="1"/>
</dbReference>
<dbReference type="Proteomes" id="UP000018339">
    <property type="component" value="Unassembled WGS sequence"/>
</dbReference>
<evidence type="ECO:0000256" key="10">
    <source>
        <dbReference type="ARBA" id="ARBA00023049"/>
    </source>
</evidence>
<evidence type="ECO:0000313" key="15">
    <source>
        <dbReference type="EMBL" id="ESU72314.1"/>
    </source>
</evidence>
<evidence type="ECO:0000256" key="8">
    <source>
        <dbReference type="ARBA" id="ARBA00022833"/>
    </source>
</evidence>
<dbReference type="InterPro" id="IPR050083">
    <property type="entry name" value="HtpX_protease"/>
</dbReference>
<evidence type="ECO:0000256" key="1">
    <source>
        <dbReference type="ARBA" id="ARBA00001947"/>
    </source>
</evidence>
<protein>
    <submittedName>
        <fullName evidence="15">Peptidase M48 Ste24p</fullName>
    </submittedName>
</protein>
<dbReference type="EMBL" id="AYSF01000045">
    <property type="protein sequence ID" value="ESU72314.1"/>
    <property type="molecule type" value="Genomic_DNA"/>
</dbReference>
<evidence type="ECO:0000259" key="13">
    <source>
        <dbReference type="Pfam" id="PF01435"/>
    </source>
</evidence>
<dbReference type="GO" id="GO:0005886">
    <property type="term" value="C:plasma membrane"/>
    <property type="evidence" value="ECO:0007669"/>
    <property type="project" value="UniProtKB-SubCell"/>
</dbReference>
<feature type="transmembrane region" description="Helical" evidence="12">
    <location>
        <begin position="276"/>
        <end position="297"/>
    </location>
</feature>
<keyword evidence="7" id="KW-0378">Hydrolase</keyword>
<keyword evidence="8" id="KW-0862">Zinc</keyword>
<evidence type="ECO:0000256" key="7">
    <source>
        <dbReference type="ARBA" id="ARBA00022801"/>
    </source>
</evidence>
<dbReference type="Gene3D" id="3.30.2010.10">
    <property type="entry name" value="Metalloproteases ('zincins'), catalytic domain"/>
    <property type="match status" value="1"/>
</dbReference>
<feature type="domain" description="YxkI PH" evidence="14">
    <location>
        <begin position="166"/>
        <end position="245"/>
    </location>
</feature>
<feature type="domain" description="Peptidase M48" evidence="13">
    <location>
        <begin position="334"/>
        <end position="560"/>
    </location>
</feature>
<keyword evidence="5 12" id="KW-0812">Transmembrane</keyword>